<dbReference type="Proteomes" id="UP000037712">
    <property type="component" value="Unassembled WGS sequence"/>
</dbReference>
<dbReference type="GO" id="GO:0015074">
    <property type="term" value="P:DNA integration"/>
    <property type="evidence" value="ECO:0007669"/>
    <property type="project" value="InterPro"/>
</dbReference>
<dbReference type="RefSeq" id="WP_054374158.1">
    <property type="nucleotide sequence ID" value="NZ_AZYO01000065.1"/>
</dbReference>
<dbReference type="PANTHER" id="PTHR30349">
    <property type="entry name" value="PHAGE INTEGRASE-RELATED"/>
    <property type="match status" value="1"/>
</dbReference>
<keyword evidence="3" id="KW-0233">DNA recombination</keyword>
<dbReference type="InterPro" id="IPR050090">
    <property type="entry name" value="Tyrosine_recombinase_XerCD"/>
</dbReference>
<dbReference type="AlphaFoldDB" id="A0A0M8PM50"/>
<protein>
    <submittedName>
        <fullName evidence="6">Integrase</fullName>
    </submittedName>
</protein>
<evidence type="ECO:0000256" key="2">
    <source>
        <dbReference type="ARBA" id="ARBA00023125"/>
    </source>
</evidence>
<gene>
    <name evidence="6" type="ORF">Z051_19675</name>
</gene>
<dbReference type="Gene3D" id="1.10.150.130">
    <property type="match status" value="1"/>
</dbReference>
<feature type="domain" description="Tyr recombinase" evidence="5">
    <location>
        <begin position="177"/>
        <end position="361"/>
    </location>
</feature>
<comment type="similarity">
    <text evidence="1">Belongs to the 'phage' integrase family.</text>
</comment>
<comment type="caution">
    <text evidence="6">The sequence shown here is derived from an EMBL/GenBank/DDBJ whole genome shotgun (WGS) entry which is preliminary data.</text>
</comment>
<dbReference type="CDD" id="cd01189">
    <property type="entry name" value="INT_ICEBs1_C_like"/>
    <property type="match status" value="1"/>
</dbReference>
<dbReference type="Pfam" id="PF14657">
    <property type="entry name" value="Arm-DNA-bind_4"/>
    <property type="match status" value="1"/>
</dbReference>
<dbReference type="InterPro" id="IPR028259">
    <property type="entry name" value="AP2-like_int_N"/>
</dbReference>
<dbReference type="PROSITE" id="PS51898">
    <property type="entry name" value="TYR_RECOMBINASE"/>
    <property type="match status" value="1"/>
</dbReference>
<dbReference type="GO" id="GO:0006310">
    <property type="term" value="P:DNA recombination"/>
    <property type="evidence" value="ECO:0007669"/>
    <property type="project" value="UniProtKB-KW"/>
</dbReference>
<dbReference type="PATRIC" id="fig|1441923.3.peg.4298"/>
<dbReference type="InterPro" id="IPR010998">
    <property type="entry name" value="Integrase_recombinase_N"/>
</dbReference>
<accession>A0A0M8PM50</accession>
<reference evidence="7" key="2">
    <citation type="submission" date="2015-01" db="EMBL/GenBank/DDBJ databases">
        <title>Draft genome sequence of potential hydrocarbon metabolising strain of Rhodococcus rhodochrous.</title>
        <authorList>
            <person name="Aggarwal R.K."/>
            <person name="Dawar C."/>
        </authorList>
    </citation>
    <scope>NUCLEOTIDE SEQUENCE [LARGE SCALE GENOMIC DNA]</scope>
    <source>
        <strain evidence="7">KG-21</strain>
    </source>
</reference>
<dbReference type="InterPro" id="IPR011010">
    <property type="entry name" value="DNA_brk_join_enz"/>
</dbReference>
<dbReference type="GO" id="GO:0003677">
    <property type="term" value="F:DNA binding"/>
    <property type="evidence" value="ECO:0007669"/>
    <property type="project" value="UniProtKB-KW"/>
</dbReference>
<reference evidence="6 7" key="1">
    <citation type="journal article" date="2015" name="Genome Announc.">
        <title>Draft Genome Sequence of Rhodococcus rhodochrous Strain KG-21, a Soil Isolate from Oil Fields of Krishna-Godavari Basin, India.</title>
        <authorList>
            <person name="Dawar C."/>
            <person name="Aggarwal R.K."/>
        </authorList>
    </citation>
    <scope>NUCLEOTIDE SEQUENCE [LARGE SCALE GENOMIC DNA]</scope>
    <source>
        <strain evidence="6 7">KG-21</strain>
    </source>
</reference>
<organism evidence="6 7">
    <name type="scientific">Rhodococcus rhodochrous KG-21</name>
    <dbReference type="NCBI Taxonomy" id="1441923"/>
    <lineage>
        <taxon>Bacteria</taxon>
        <taxon>Bacillati</taxon>
        <taxon>Actinomycetota</taxon>
        <taxon>Actinomycetes</taxon>
        <taxon>Mycobacteriales</taxon>
        <taxon>Nocardiaceae</taxon>
        <taxon>Rhodococcus</taxon>
    </lineage>
</organism>
<dbReference type="InterPro" id="IPR013762">
    <property type="entry name" value="Integrase-like_cat_sf"/>
</dbReference>
<sequence length="394" mass="43262">MATIESYETSGGKRYMVRFRTPDRTQSKKRGFKTKRDAEAFAATVEVEKMRGEYVPPSLGRITVAELAPEWLKRKQADVAPSNYRTLDSAWRTHVQPRWGSVRIADVELARVEQWIAQMQRDEVDADGEIVKKGAGATVVIRAYGVLAAILDDAVKSRRLTSNPARGIENLPRKTTKRRVYLSAEDVALLAVEAGQHRSLVLTLAYTGLRWGEAVALRVRDVEFLRRRLTVHDNAVQLGVDHAVGRTKSKRTRSVPVPEFVLDELSVLCRGKAADDLVFPGPNGGYLPRPKSVGGWFAGAVKRAGVQRITPHDLRHTAASLAVSAGVNVLALARMLGHTSAKVTLDTYADLFDSDLDAVALTLHARYSQTSVPNACPKSEPEPVSRAQKSPSPA</sequence>
<evidence type="ECO:0000259" key="5">
    <source>
        <dbReference type="PROSITE" id="PS51898"/>
    </source>
</evidence>
<dbReference type="Gene3D" id="1.10.443.10">
    <property type="entry name" value="Intergrase catalytic core"/>
    <property type="match status" value="1"/>
</dbReference>
<evidence type="ECO:0000313" key="6">
    <source>
        <dbReference type="EMBL" id="KOS54508.1"/>
    </source>
</evidence>
<evidence type="ECO:0000256" key="4">
    <source>
        <dbReference type="SAM" id="MobiDB-lite"/>
    </source>
</evidence>
<dbReference type="PANTHER" id="PTHR30349:SF64">
    <property type="entry name" value="PROPHAGE INTEGRASE INTD-RELATED"/>
    <property type="match status" value="1"/>
</dbReference>
<dbReference type="SUPFAM" id="SSF56349">
    <property type="entry name" value="DNA breaking-rejoining enzymes"/>
    <property type="match status" value="1"/>
</dbReference>
<evidence type="ECO:0000313" key="7">
    <source>
        <dbReference type="Proteomes" id="UP000037712"/>
    </source>
</evidence>
<dbReference type="Pfam" id="PF00589">
    <property type="entry name" value="Phage_integrase"/>
    <property type="match status" value="1"/>
</dbReference>
<proteinExistence type="inferred from homology"/>
<dbReference type="InterPro" id="IPR002104">
    <property type="entry name" value="Integrase_catalytic"/>
</dbReference>
<feature type="region of interest" description="Disordered" evidence="4">
    <location>
        <begin position="370"/>
        <end position="394"/>
    </location>
</feature>
<evidence type="ECO:0000256" key="3">
    <source>
        <dbReference type="ARBA" id="ARBA00023172"/>
    </source>
</evidence>
<name>A0A0M8PM50_RHORH</name>
<evidence type="ECO:0000256" key="1">
    <source>
        <dbReference type="ARBA" id="ARBA00008857"/>
    </source>
</evidence>
<dbReference type="EMBL" id="AZYO01000065">
    <property type="protein sequence ID" value="KOS54508.1"/>
    <property type="molecule type" value="Genomic_DNA"/>
</dbReference>
<keyword evidence="2" id="KW-0238">DNA-binding</keyword>